<dbReference type="AlphaFoldDB" id="A0AAD7VS04"/>
<evidence type="ECO:0000313" key="1">
    <source>
        <dbReference type="EMBL" id="KAJ8100537.1"/>
    </source>
</evidence>
<name>A0AAD7VS04_9ASCO</name>
<dbReference type="EMBL" id="JARPMG010000005">
    <property type="protein sequence ID" value="KAJ8100537.1"/>
    <property type="molecule type" value="Genomic_DNA"/>
</dbReference>
<keyword evidence="2" id="KW-1185">Reference proteome</keyword>
<organism evidence="1 2">
    <name type="scientific">Lipomyces tetrasporus</name>
    <dbReference type="NCBI Taxonomy" id="54092"/>
    <lineage>
        <taxon>Eukaryota</taxon>
        <taxon>Fungi</taxon>
        <taxon>Dikarya</taxon>
        <taxon>Ascomycota</taxon>
        <taxon>Saccharomycotina</taxon>
        <taxon>Lipomycetes</taxon>
        <taxon>Lipomycetales</taxon>
        <taxon>Lipomycetaceae</taxon>
        <taxon>Lipomyces</taxon>
    </lineage>
</organism>
<gene>
    <name evidence="1" type="ORF">POJ06DRAFT_275613</name>
</gene>
<dbReference type="GeneID" id="80884820"/>
<comment type="caution">
    <text evidence="1">The sequence shown here is derived from an EMBL/GenBank/DDBJ whole genome shotgun (WGS) entry which is preliminary data.</text>
</comment>
<protein>
    <submittedName>
        <fullName evidence="1">Uncharacterized protein</fullName>
    </submittedName>
</protein>
<reference evidence="1" key="1">
    <citation type="submission" date="2023-03" db="EMBL/GenBank/DDBJ databases">
        <title>Near-Complete genome sequence of Lipomyces tetrasporous NRRL Y-64009, an oleaginous yeast capable of growing on lignocellulosic hydrolysates.</title>
        <authorList>
            <consortium name="Lawrence Berkeley National Laboratory"/>
            <person name="Jagtap S.S."/>
            <person name="Liu J.-J."/>
            <person name="Walukiewicz H.E."/>
            <person name="Pangilinan J."/>
            <person name="Lipzen A."/>
            <person name="Ahrendt S."/>
            <person name="Koriabine M."/>
            <person name="Cobaugh K."/>
            <person name="Salamov A."/>
            <person name="Yoshinaga Y."/>
            <person name="Ng V."/>
            <person name="Daum C."/>
            <person name="Grigoriev I.V."/>
            <person name="Slininger P.J."/>
            <person name="Dien B.S."/>
            <person name="Jin Y.-S."/>
            <person name="Rao C.V."/>
        </authorList>
    </citation>
    <scope>NUCLEOTIDE SEQUENCE</scope>
    <source>
        <strain evidence="1">NRRL Y-64009</strain>
    </source>
</reference>
<dbReference type="RefSeq" id="XP_056043987.1">
    <property type="nucleotide sequence ID" value="XM_056189654.1"/>
</dbReference>
<dbReference type="Proteomes" id="UP001217417">
    <property type="component" value="Unassembled WGS sequence"/>
</dbReference>
<evidence type="ECO:0000313" key="2">
    <source>
        <dbReference type="Proteomes" id="UP001217417"/>
    </source>
</evidence>
<sequence length="311" mass="34865">MQHRIPDSAISFYMDCMALAWGVDPVIRRKVLSPVVLHLMKVVTSYSGSNLLACALVSTYVQNFDNVQGRSTMPIVVFTTRADHAAQVLSILRNVAKDRFGAHAESRVKAVWAGIQGDEWVREFLARPNAKVDEVDVLVTTSVLQAGQPRPVLPYFKRHGRVQVWLYPGQESRRGQRRTRFDIESAWDVGAGAAWGQEYTLVKGVDEEWTKEQTAAYQSSMSTSISKYCLKYEDCTDDVTSIMDERANLGDVMQAKLASILSTVEDYAKHGTALLVKPLCEDGRQLPRTPAKEAKVMGEYIWLVATLDFDR</sequence>
<accession>A0AAD7VS04</accession>
<proteinExistence type="predicted"/>